<protein>
    <submittedName>
        <fullName evidence="3">Fibrinogen C-terminal domain-containing protein</fullName>
    </submittedName>
</protein>
<dbReference type="WBParaSite" id="maker-uti_cns_0005947-snap-gene-0.6-mRNA-1">
    <property type="protein sequence ID" value="maker-uti_cns_0005947-snap-gene-0.6-mRNA-1"/>
    <property type="gene ID" value="maker-uti_cns_0005947-snap-gene-0.6"/>
</dbReference>
<dbReference type="AlphaFoldDB" id="A0A1I8HFW0"/>
<name>A0A1I8HFW0_9PLAT</name>
<dbReference type="Pfam" id="PF00147">
    <property type="entry name" value="Fibrinogen_C"/>
    <property type="match status" value="1"/>
</dbReference>
<dbReference type="InterPro" id="IPR036056">
    <property type="entry name" value="Fibrinogen-like_C"/>
</dbReference>
<reference evidence="3" key="1">
    <citation type="submission" date="2016-11" db="UniProtKB">
        <authorList>
            <consortium name="WormBaseParasite"/>
        </authorList>
    </citation>
    <scope>IDENTIFICATION</scope>
</reference>
<dbReference type="SMART" id="SM00186">
    <property type="entry name" value="FBG"/>
    <property type="match status" value="1"/>
</dbReference>
<feature type="domain" description="Fibrinogen C-terminal" evidence="1">
    <location>
        <begin position="1"/>
        <end position="160"/>
    </location>
</feature>
<organism evidence="2 3">
    <name type="scientific">Macrostomum lignano</name>
    <dbReference type="NCBI Taxonomy" id="282301"/>
    <lineage>
        <taxon>Eukaryota</taxon>
        <taxon>Metazoa</taxon>
        <taxon>Spiralia</taxon>
        <taxon>Lophotrochozoa</taxon>
        <taxon>Platyhelminthes</taxon>
        <taxon>Rhabditophora</taxon>
        <taxon>Macrostomorpha</taxon>
        <taxon>Macrostomida</taxon>
        <taxon>Macrostomidae</taxon>
        <taxon>Macrostomum</taxon>
    </lineage>
</organism>
<dbReference type="InterPro" id="IPR050373">
    <property type="entry name" value="Fibrinogen_C-term_domain"/>
</dbReference>
<evidence type="ECO:0000259" key="1">
    <source>
        <dbReference type="PROSITE" id="PS51406"/>
    </source>
</evidence>
<evidence type="ECO:0000313" key="3">
    <source>
        <dbReference type="WBParaSite" id="maker-uti_cns_0005947-snap-gene-0.6-mRNA-1"/>
    </source>
</evidence>
<dbReference type="InterPro" id="IPR002181">
    <property type="entry name" value="Fibrinogen_a/b/g_C_dom"/>
</dbReference>
<dbReference type="InterPro" id="IPR014716">
    <property type="entry name" value="Fibrinogen_a/b/g_C_1"/>
</dbReference>
<dbReference type="Gene3D" id="3.90.215.10">
    <property type="entry name" value="Gamma Fibrinogen, chain A, domain 1"/>
    <property type="match status" value="1"/>
</dbReference>
<dbReference type="PROSITE" id="PS51406">
    <property type="entry name" value="FIBRINOGEN_C_2"/>
    <property type="match status" value="1"/>
</dbReference>
<dbReference type="SUPFAM" id="SSF56496">
    <property type="entry name" value="Fibrinogen C-terminal domain-like"/>
    <property type="match status" value="1"/>
</dbReference>
<accession>A0A1I8HFW0</accession>
<evidence type="ECO:0000313" key="2">
    <source>
        <dbReference type="Proteomes" id="UP000095280"/>
    </source>
</evidence>
<proteinExistence type="predicted"/>
<keyword evidence="2" id="KW-1185">Reference proteome</keyword>
<sequence length="183" mass="20210">KAVRFAPGGSQFYTVRSKTSPVPSPKAGPKVVFQQHLDNSLSFAQNWDTYVTGFGDLSGNYWMGLEQLSAMTKDRSCSLTFEGIKVQGSLMRATFKGFQVRGANESYRLMLGDQEPGGDLYSNVAGYHNGSKFSTYNNDNDKNSENAAVLQLHLTRVAHCRVGFRWTLRTSPIPDLQLIGSSN</sequence>
<dbReference type="Proteomes" id="UP000095280">
    <property type="component" value="Unplaced"/>
</dbReference>
<dbReference type="PANTHER" id="PTHR19143">
    <property type="entry name" value="FIBRINOGEN/TENASCIN/ANGIOPOEITIN"/>
    <property type="match status" value="1"/>
</dbReference>